<organism evidence="3 4">
    <name type="scientific">Coffea canephora</name>
    <name type="common">Robusta coffee</name>
    <dbReference type="NCBI Taxonomy" id="49390"/>
    <lineage>
        <taxon>Eukaryota</taxon>
        <taxon>Viridiplantae</taxon>
        <taxon>Streptophyta</taxon>
        <taxon>Embryophyta</taxon>
        <taxon>Tracheophyta</taxon>
        <taxon>Spermatophyta</taxon>
        <taxon>Magnoliopsida</taxon>
        <taxon>eudicotyledons</taxon>
        <taxon>Gunneridae</taxon>
        <taxon>Pentapetalae</taxon>
        <taxon>asterids</taxon>
        <taxon>lamiids</taxon>
        <taxon>Gentianales</taxon>
        <taxon>Rubiaceae</taxon>
        <taxon>Ixoroideae</taxon>
        <taxon>Gardenieae complex</taxon>
        <taxon>Bertiereae - Coffeeae clade</taxon>
        <taxon>Coffeeae</taxon>
        <taxon>Coffea</taxon>
    </lineage>
</organism>
<proteinExistence type="predicted"/>
<dbReference type="FunCoup" id="A0A068TP40">
    <property type="interactions" value="444"/>
</dbReference>
<dbReference type="EMBL" id="HG739086">
    <property type="protein sequence ID" value="CDO98095.1"/>
    <property type="molecule type" value="Genomic_DNA"/>
</dbReference>
<dbReference type="InParanoid" id="A0A068TP40"/>
<feature type="compositionally biased region" description="Basic and acidic residues" evidence="2">
    <location>
        <begin position="663"/>
        <end position="676"/>
    </location>
</feature>
<dbReference type="OMA" id="QWQACKK"/>
<dbReference type="PhylomeDB" id="A0A068TP40"/>
<dbReference type="PANTHER" id="PTHR33427">
    <property type="entry name" value="HNH ENDONUCLEASE"/>
    <property type="match status" value="1"/>
</dbReference>
<protein>
    <submittedName>
        <fullName evidence="3">Uncharacterized protein</fullName>
    </submittedName>
</protein>
<keyword evidence="4" id="KW-1185">Reference proteome</keyword>
<name>A0A068TP40_COFCA</name>
<evidence type="ECO:0000313" key="3">
    <source>
        <dbReference type="EMBL" id="CDO98095.1"/>
    </source>
</evidence>
<feature type="coiled-coil region" evidence="1">
    <location>
        <begin position="374"/>
        <end position="418"/>
    </location>
</feature>
<accession>A0A068TP40</accession>
<dbReference type="OrthoDB" id="608866at2759"/>
<evidence type="ECO:0000256" key="2">
    <source>
        <dbReference type="SAM" id="MobiDB-lite"/>
    </source>
</evidence>
<reference evidence="4" key="1">
    <citation type="journal article" date="2014" name="Science">
        <title>The coffee genome provides insight into the convergent evolution of caffeine biosynthesis.</title>
        <authorList>
            <person name="Denoeud F."/>
            <person name="Carretero-Paulet L."/>
            <person name="Dereeper A."/>
            <person name="Droc G."/>
            <person name="Guyot R."/>
            <person name="Pietrella M."/>
            <person name="Zheng C."/>
            <person name="Alberti A."/>
            <person name="Anthony F."/>
            <person name="Aprea G."/>
            <person name="Aury J.M."/>
            <person name="Bento P."/>
            <person name="Bernard M."/>
            <person name="Bocs S."/>
            <person name="Campa C."/>
            <person name="Cenci A."/>
            <person name="Combes M.C."/>
            <person name="Crouzillat D."/>
            <person name="Da Silva C."/>
            <person name="Daddiego L."/>
            <person name="De Bellis F."/>
            <person name="Dussert S."/>
            <person name="Garsmeur O."/>
            <person name="Gayraud T."/>
            <person name="Guignon V."/>
            <person name="Jahn K."/>
            <person name="Jamilloux V."/>
            <person name="Joet T."/>
            <person name="Labadie K."/>
            <person name="Lan T."/>
            <person name="Leclercq J."/>
            <person name="Lepelley M."/>
            <person name="Leroy T."/>
            <person name="Li L.T."/>
            <person name="Librado P."/>
            <person name="Lopez L."/>
            <person name="Munoz A."/>
            <person name="Noel B."/>
            <person name="Pallavicini A."/>
            <person name="Perrotta G."/>
            <person name="Poncet V."/>
            <person name="Pot D."/>
            <person name="Priyono X."/>
            <person name="Rigoreau M."/>
            <person name="Rouard M."/>
            <person name="Rozas J."/>
            <person name="Tranchant-Dubreuil C."/>
            <person name="VanBuren R."/>
            <person name="Zhang Q."/>
            <person name="Andrade A.C."/>
            <person name="Argout X."/>
            <person name="Bertrand B."/>
            <person name="de Kochko A."/>
            <person name="Graziosi G."/>
            <person name="Henry R.J."/>
            <person name="Jayarama X."/>
            <person name="Ming R."/>
            <person name="Nagai C."/>
            <person name="Rounsley S."/>
            <person name="Sankoff D."/>
            <person name="Giuliano G."/>
            <person name="Albert V.A."/>
            <person name="Wincker P."/>
            <person name="Lashermes P."/>
        </authorList>
    </citation>
    <scope>NUCLEOTIDE SEQUENCE [LARGE SCALE GENOMIC DNA]</scope>
    <source>
        <strain evidence="4">cv. DH200-94</strain>
    </source>
</reference>
<feature type="compositionally biased region" description="Basic and acidic residues" evidence="2">
    <location>
        <begin position="710"/>
        <end position="755"/>
    </location>
</feature>
<feature type="region of interest" description="Disordered" evidence="2">
    <location>
        <begin position="492"/>
        <end position="519"/>
    </location>
</feature>
<dbReference type="PANTHER" id="PTHR33427:SF2">
    <property type="entry name" value="TRICHOHYALIN"/>
    <property type="match status" value="1"/>
</dbReference>
<keyword evidence="1" id="KW-0175">Coiled coil</keyword>
<dbReference type="Gramene" id="CDO98095">
    <property type="protein sequence ID" value="CDO98095"/>
    <property type="gene ID" value="GSCOC_T00022081001"/>
</dbReference>
<dbReference type="Proteomes" id="UP000295252">
    <property type="component" value="Chromosome VI"/>
</dbReference>
<feature type="region of interest" description="Disordered" evidence="2">
    <location>
        <begin position="565"/>
        <end position="588"/>
    </location>
</feature>
<feature type="region of interest" description="Disordered" evidence="2">
    <location>
        <begin position="654"/>
        <end position="755"/>
    </location>
</feature>
<dbReference type="AlphaFoldDB" id="A0A068TP40"/>
<evidence type="ECO:0000313" key="4">
    <source>
        <dbReference type="Proteomes" id="UP000295252"/>
    </source>
</evidence>
<gene>
    <name evidence="3" type="ORF">GSCOC_T00022081001</name>
</gene>
<sequence>MASDLVFTEDELAIDEALGHPKVYAKLCRDRSLGPYSHGPPFAFIPFALPQQEVVKAQELDELFPIIDSKAKPTTKPKIFLGLLWKQLNHLGNAGLDPEIFRVDPYGNVLYYHADAASPLAWEIDHWFPLSRGGLTVASNLRILQWQVCKKKHNALEFLIPWWDLQVGVSINQFLSIFASSNSDFRRRAFSWLFAEGESEELNACQTVDSHSFPQHFIESKKKVGLAPAAVVLSRRESMEASSALRSLDVNRKPRSTTPIIAAKKLKPASKENEDPGMISSNPYQAIVIARDSLRKREETAKIQAELQKLDVEVDELRQKTEEEHVSIQDLELVLIKRRRRAEKCRRLAEAQSSYRAMLEKMIRDAMHQSVVYKEQVRLNQAAANALMARLEAQKAICDTSERELHKKFKQRDELEKQVRPEWVQARKRSRMDDFLPDEVENKIVLYLPESKSKNKMQMEMRNALLENNALYVQGFQSNGPLHKELRKFLEEEQKASEAGSSSLKENGEQEELGEETKETVLRTSMEKHGESRNHKAIAAEQKSIDEKLHNLEIGEDGMIGNIRFPAHDAPEDEEDEESRKQRGKGNVEKWLQMLMENAEEDADSYPRDVNQNEGNKTDEIIRKLDLVYPQKEFKISEAQQGQDLECVDEIDSQQQIPVKGGGKSEKEIVEIETRRKSFSNTGEMQGDKKKGILELKSRDTPIKNPPYRLKPEKSNAHQIRSDNKGADNHDNNVVNERKGKNGKEKELVRSESARSFRRIPSSPSLIFSGMKKRVDCMGKKPLVIGDDADGDQRHMGENSIIKSTIKTIKRVF</sequence>
<dbReference type="STRING" id="49390.A0A068TP40"/>
<feature type="compositionally biased region" description="Basic and acidic residues" evidence="2">
    <location>
        <begin position="686"/>
        <end position="702"/>
    </location>
</feature>
<evidence type="ECO:0000256" key="1">
    <source>
        <dbReference type="SAM" id="Coils"/>
    </source>
</evidence>